<evidence type="ECO:0000313" key="3">
    <source>
        <dbReference type="Proteomes" id="UP000316238"/>
    </source>
</evidence>
<reference evidence="2" key="1">
    <citation type="submission" date="2017-07" db="EMBL/GenBank/DDBJ databases">
        <title>The cable genome - Insights into the physiology and evolution of filamentous bacteria capable of sulfide oxidation via long distance electron transfer.</title>
        <authorList>
            <person name="Thorup C."/>
            <person name="Bjerg J.T."/>
            <person name="Schreiber L."/>
            <person name="Nielsen L.P."/>
            <person name="Kjeldsen K.U."/>
            <person name="Boesen T."/>
            <person name="Boggild A."/>
            <person name="Meysman F."/>
            <person name="Geelhoed J."/>
            <person name="Schramm A."/>
        </authorList>
    </citation>
    <scope>NUCLEOTIDE SEQUENCE [LARGE SCALE GENOMIC DNA]</scope>
    <source>
        <strain evidence="2">GS</strain>
    </source>
</reference>
<dbReference type="AlphaFoldDB" id="A0A521G1W1"/>
<dbReference type="CDD" id="cd00085">
    <property type="entry name" value="HNHc"/>
    <property type="match status" value="1"/>
</dbReference>
<evidence type="ECO:0000313" key="2">
    <source>
        <dbReference type="EMBL" id="TAA75012.1"/>
    </source>
</evidence>
<dbReference type="InterPro" id="IPR003615">
    <property type="entry name" value="HNH_nuc"/>
</dbReference>
<dbReference type="SMART" id="SM00507">
    <property type="entry name" value="HNHc"/>
    <property type="match status" value="1"/>
</dbReference>
<dbReference type="EMBL" id="NQJD01000013">
    <property type="protein sequence ID" value="TAA75012.1"/>
    <property type="molecule type" value="Genomic_DNA"/>
</dbReference>
<keyword evidence="3" id="KW-1185">Reference proteome</keyword>
<proteinExistence type="predicted"/>
<gene>
    <name evidence="2" type="ORF">CDV28_11340</name>
</gene>
<organism evidence="2 3">
    <name type="scientific">Candidatus Electronema aureum</name>
    <dbReference type="NCBI Taxonomy" id="2005002"/>
    <lineage>
        <taxon>Bacteria</taxon>
        <taxon>Pseudomonadati</taxon>
        <taxon>Thermodesulfobacteriota</taxon>
        <taxon>Desulfobulbia</taxon>
        <taxon>Desulfobulbales</taxon>
        <taxon>Desulfobulbaceae</taxon>
        <taxon>Candidatus Electronema</taxon>
    </lineage>
</organism>
<comment type="caution">
    <text evidence="2">The sequence shown here is derived from an EMBL/GenBank/DDBJ whole genome shotgun (WGS) entry which is preliminary data.</text>
</comment>
<name>A0A521G1W1_9BACT</name>
<protein>
    <recommendedName>
        <fullName evidence="1">HNH nuclease domain-containing protein</fullName>
    </recommendedName>
</protein>
<dbReference type="Proteomes" id="UP000316238">
    <property type="component" value="Unassembled WGS sequence"/>
</dbReference>
<accession>A0A521G1W1</accession>
<evidence type="ECO:0000259" key="1">
    <source>
        <dbReference type="SMART" id="SM00507"/>
    </source>
</evidence>
<sequence>MKKRPRIIQKTKSLLQKEISSICPFCDNEDVDHFHFHHIDENPENNDMLNLLMLCPICHSKITKGDITREDVERKKRDISTNQKDVLLFFQEIAPLVFDLIIFGEQEKDRSINPWVSRLESRYSEISNELRRLAIKDVSIQKGWTVLLDELAKSIDNFVNREVCLYRGLTEDIKDAVEKAKHLKVSIIDPFFASQRAPLTLKKDFAMQLRMLKSLNDRAEMMLNEGKIEELQGKVSEIGHDLLILSMYNTEDFPKAIKGKLYSISREIHLMETKRNNHSFDRQESFRNRLNELSGQLNALAVELPNVTYAAN</sequence>
<feature type="domain" description="HNH nuclease" evidence="1">
    <location>
        <begin position="13"/>
        <end position="60"/>
    </location>
</feature>